<sequence>MDDWGCFADCVVQWALSPGRLGFELGAFSGDGRQPTYWPPSKLATLNQNVEHMQLRAHEAAPRSKMRPEACAQGPSSVREPSSIAPLALLVFSPVRGCHAKTTRTALPMPVHATFPMPCPSVQPQPICAHTYNLSLSTPCPCMQPKPFHAHACNLFPAVLIHAT</sequence>
<name>A0ABQ7GJD0_DUNSA</name>
<evidence type="ECO:0000313" key="2">
    <source>
        <dbReference type="EMBL" id="KAF5834722.1"/>
    </source>
</evidence>
<gene>
    <name evidence="2" type="ORF">DUNSADRAFT_8492</name>
</gene>
<keyword evidence="3" id="KW-1185">Reference proteome</keyword>
<evidence type="ECO:0000313" key="3">
    <source>
        <dbReference type="Proteomes" id="UP000815325"/>
    </source>
</evidence>
<proteinExistence type="predicted"/>
<protein>
    <recommendedName>
        <fullName evidence="4">Encoded protein</fullName>
    </recommendedName>
</protein>
<accession>A0ABQ7GJD0</accession>
<feature type="region of interest" description="Disordered" evidence="1">
    <location>
        <begin position="58"/>
        <end position="78"/>
    </location>
</feature>
<dbReference type="EMBL" id="MU069741">
    <property type="protein sequence ID" value="KAF5834722.1"/>
    <property type="molecule type" value="Genomic_DNA"/>
</dbReference>
<evidence type="ECO:0008006" key="4">
    <source>
        <dbReference type="Google" id="ProtNLM"/>
    </source>
</evidence>
<organism evidence="2 3">
    <name type="scientific">Dunaliella salina</name>
    <name type="common">Green alga</name>
    <name type="synonym">Protococcus salinus</name>
    <dbReference type="NCBI Taxonomy" id="3046"/>
    <lineage>
        <taxon>Eukaryota</taxon>
        <taxon>Viridiplantae</taxon>
        <taxon>Chlorophyta</taxon>
        <taxon>core chlorophytes</taxon>
        <taxon>Chlorophyceae</taxon>
        <taxon>CS clade</taxon>
        <taxon>Chlamydomonadales</taxon>
        <taxon>Dunaliellaceae</taxon>
        <taxon>Dunaliella</taxon>
    </lineage>
</organism>
<reference evidence="2" key="1">
    <citation type="submission" date="2017-08" db="EMBL/GenBank/DDBJ databases">
        <authorList>
            <person name="Polle J.E."/>
            <person name="Barry K."/>
            <person name="Cushman J."/>
            <person name="Schmutz J."/>
            <person name="Tran D."/>
            <person name="Hathwaick L.T."/>
            <person name="Yim W.C."/>
            <person name="Jenkins J."/>
            <person name="Mckie-Krisberg Z.M."/>
            <person name="Prochnik S."/>
            <person name="Lindquist E."/>
            <person name="Dockter R.B."/>
            <person name="Adam C."/>
            <person name="Molina H."/>
            <person name="Bunkerborg J."/>
            <person name="Jin E."/>
            <person name="Buchheim M."/>
            <person name="Magnuson J."/>
        </authorList>
    </citation>
    <scope>NUCLEOTIDE SEQUENCE</scope>
    <source>
        <strain evidence="2">CCAP 19/18</strain>
    </source>
</reference>
<comment type="caution">
    <text evidence="2">The sequence shown here is derived from an EMBL/GenBank/DDBJ whole genome shotgun (WGS) entry which is preliminary data.</text>
</comment>
<feature type="compositionally biased region" description="Basic and acidic residues" evidence="1">
    <location>
        <begin position="58"/>
        <end position="68"/>
    </location>
</feature>
<dbReference type="Proteomes" id="UP000815325">
    <property type="component" value="Unassembled WGS sequence"/>
</dbReference>
<evidence type="ECO:0000256" key="1">
    <source>
        <dbReference type="SAM" id="MobiDB-lite"/>
    </source>
</evidence>